<feature type="region of interest" description="Disordered" evidence="1">
    <location>
        <begin position="229"/>
        <end position="255"/>
    </location>
</feature>
<evidence type="ECO:0000313" key="2">
    <source>
        <dbReference type="EMBL" id="KAJ3479402.1"/>
    </source>
</evidence>
<evidence type="ECO:0000256" key="1">
    <source>
        <dbReference type="SAM" id="MobiDB-lite"/>
    </source>
</evidence>
<protein>
    <submittedName>
        <fullName evidence="2">Uncharacterized protein</fullName>
    </submittedName>
</protein>
<feature type="region of interest" description="Disordered" evidence="1">
    <location>
        <begin position="53"/>
        <end position="89"/>
    </location>
</feature>
<proteinExistence type="predicted"/>
<name>A0AAD5UYE2_9APHY</name>
<organism evidence="2 3">
    <name type="scientific">Meripilus lineatus</name>
    <dbReference type="NCBI Taxonomy" id="2056292"/>
    <lineage>
        <taxon>Eukaryota</taxon>
        <taxon>Fungi</taxon>
        <taxon>Dikarya</taxon>
        <taxon>Basidiomycota</taxon>
        <taxon>Agaricomycotina</taxon>
        <taxon>Agaricomycetes</taxon>
        <taxon>Polyporales</taxon>
        <taxon>Meripilaceae</taxon>
        <taxon>Meripilus</taxon>
    </lineage>
</organism>
<sequence>MRTGLLLRAAHALSPSARSTLKGIGGPCLKECVESGPRWEDLELGKKRARWEQIKREQDKQREDDEGVECKDEEKRKKEEEEEEERIGRREKEKVIWDGRTVSKAYNLVKFSTNVNFDGQIAANHRSKGLGLEEVTAIGPGIGPAAIPAPLTSLPPPPASLPAHPSKHQAPLPMGVTPLQQSHPVLNPPPSTHLKPHPSCFQTIWGWDLDLGLVRGPQLGMVTSADEMNGGEDGHPPGEEAEGCKVAGGDSIIPK</sequence>
<dbReference type="Proteomes" id="UP001212997">
    <property type="component" value="Unassembled WGS sequence"/>
</dbReference>
<reference evidence="2" key="1">
    <citation type="submission" date="2022-07" db="EMBL/GenBank/DDBJ databases">
        <title>Genome Sequence of Physisporinus lineatus.</title>
        <authorList>
            <person name="Buettner E."/>
        </authorList>
    </citation>
    <scope>NUCLEOTIDE SEQUENCE</scope>
    <source>
        <strain evidence="2">VT162</strain>
    </source>
</reference>
<keyword evidence="3" id="KW-1185">Reference proteome</keyword>
<gene>
    <name evidence="2" type="ORF">NLI96_g9090</name>
</gene>
<comment type="caution">
    <text evidence="2">The sequence shown here is derived from an EMBL/GenBank/DDBJ whole genome shotgun (WGS) entry which is preliminary data.</text>
</comment>
<accession>A0AAD5UYE2</accession>
<evidence type="ECO:0000313" key="3">
    <source>
        <dbReference type="Proteomes" id="UP001212997"/>
    </source>
</evidence>
<feature type="compositionally biased region" description="Basic and acidic residues" evidence="1">
    <location>
        <begin position="53"/>
        <end position="79"/>
    </location>
</feature>
<dbReference type="AlphaFoldDB" id="A0AAD5UYE2"/>
<dbReference type="EMBL" id="JANAWD010000441">
    <property type="protein sequence ID" value="KAJ3479402.1"/>
    <property type="molecule type" value="Genomic_DNA"/>
</dbReference>